<dbReference type="PANTHER" id="PTHR31451:SF39">
    <property type="entry name" value="MANNAN ENDO-1,4-BETA-MANNOSIDASE 1"/>
    <property type="match status" value="1"/>
</dbReference>
<feature type="chain" id="PRO_5007870398" description="mannan endo-1,4-beta-mannosidase" evidence="10">
    <location>
        <begin position="20"/>
        <end position="345"/>
    </location>
</feature>
<evidence type="ECO:0000256" key="5">
    <source>
        <dbReference type="ARBA" id="ARBA00022525"/>
    </source>
</evidence>
<evidence type="ECO:0000256" key="1">
    <source>
        <dbReference type="ARBA" id="ARBA00001678"/>
    </source>
</evidence>
<evidence type="ECO:0000256" key="4">
    <source>
        <dbReference type="ARBA" id="ARBA00012706"/>
    </source>
</evidence>
<protein>
    <recommendedName>
        <fullName evidence="4">mannan endo-1,4-beta-mannosidase</fullName>
        <ecNumber evidence="4">3.2.1.78</ecNumber>
    </recommendedName>
</protein>
<dbReference type="InterPro" id="IPR017853">
    <property type="entry name" value="GH"/>
</dbReference>
<dbReference type="Proteomes" id="UP000076532">
    <property type="component" value="Unassembled WGS sequence"/>
</dbReference>
<name>A0A166A3X9_9AGAM</name>
<evidence type="ECO:0000256" key="2">
    <source>
        <dbReference type="ARBA" id="ARBA00004613"/>
    </source>
</evidence>
<reference evidence="12 13" key="1">
    <citation type="journal article" date="2016" name="Mol. Biol. Evol.">
        <title>Comparative Genomics of Early-Diverging Mushroom-Forming Fungi Provides Insights into the Origins of Lignocellulose Decay Capabilities.</title>
        <authorList>
            <person name="Nagy L.G."/>
            <person name="Riley R."/>
            <person name="Tritt A."/>
            <person name="Adam C."/>
            <person name="Daum C."/>
            <person name="Floudas D."/>
            <person name="Sun H."/>
            <person name="Yadav J.S."/>
            <person name="Pangilinan J."/>
            <person name="Larsson K.H."/>
            <person name="Matsuura K."/>
            <person name="Barry K."/>
            <person name="Labutti K."/>
            <person name="Kuo R."/>
            <person name="Ohm R.A."/>
            <person name="Bhattacharya S.S."/>
            <person name="Shirouzu T."/>
            <person name="Yoshinaga Y."/>
            <person name="Martin F.M."/>
            <person name="Grigoriev I.V."/>
            <person name="Hibbett D.S."/>
        </authorList>
    </citation>
    <scope>NUCLEOTIDE SEQUENCE [LARGE SCALE GENOMIC DNA]</scope>
    <source>
        <strain evidence="12 13">CBS 109695</strain>
    </source>
</reference>
<comment type="subcellular location">
    <subcellularLocation>
        <location evidence="2">Secreted</location>
    </subcellularLocation>
</comment>
<evidence type="ECO:0000313" key="13">
    <source>
        <dbReference type="Proteomes" id="UP000076532"/>
    </source>
</evidence>
<comment type="similarity">
    <text evidence="3 9">Belongs to the glycosyl hydrolase 5 (cellulase A) family.</text>
</comment>
<feature type="domain" description="Glycoside hydrolase family 5" evidence="11">
    <location>
        <begin position="20"/>
        <end position="300"/>
    </location>
</feature>
<dbReference type="Pfam" id="PF00150">
    <property type="entry name" value="Cellulase"/>
    <property type="match status" value="1"/>
</dbReference>
<evidence type="ECO:0000256" key="6">
    <source>
        <dbReference type="ARBA" id="ARBA00022729"/>
    </source>
</evidence>
<proteinExistence type="inferred from homology"/>
<dbReference type="PANTHER" id="PTHR31451">
    <property type="match status" value="1"/>
</dbReference>
<keyword evidence="8 9" id="KW-0326">Glycosidase</keyword>
<dbReference type="GO" id="GO:0005576">
    <property type="term" value="C:extracellular region"/>
    <property type="evidence" value="ECO:0007669"/>
    <property type="project" value="UniProtKB-SubCell"/>
</dbReference>
<keyword evidence="5" id="KW-0964">Secreted</keyword>
<dbReference type="EMBL" id="KV417666">
    <property type="protein sequence ID" value="KZP11228.1"/>
    <property type="molecule type" value="Genomic_DNA"/>
</dbReference>
<sequence>MRSLTSLAILLGSVVAASATTSFSGSSNFYVYALPESERTSLLSNMQSAGMKVLRTFVQGVDASQKNSDNIYVPDVEPNTIGTYDDTVLNAIDQLMVEANSYGIKLLISMYDKNTLAAGGVYNKKYTEEGFYTSADALDDYNQRITHILNIHKNSLLGDQPWSELSDYIIGYDVMNEPMINQGASFFEDNLSWVCNVAKQIRGNVGDPNQLIFSGGNSAGVSVQSAFFASSCAIDVVAIHDYTDGYDSYLPAAIKAAQAAGKKLIIEEWGSLAGSSRAANLASNVQKINSYGVPWVYWELITNADPGQGQDYEIDVGGTDWSTFEPLSRATSSVTAAFDFSASLP</sequence>
<evidence type="ECO:0000313" key="12">
    <source>
        <dbReference type="EMBL" id="KZP11228.1"/>
    </source>
</evidence>
<keyword evidence="7 9" id="KW-0378">Hydrolase</keyword>
<dbReference type="GO" id="GO:0016985">
    <property type="term" value="F:mannan endo-1,4-beta-mannosidase activity"/>
    <property type="evidence" value="ECO:0007669"/>
    <property type="project" value="UniProtKB-EC"/>
</dbReference>
<keyword evidence="6 10" id="KW-0732">Signal</keyword>
<comment type="catalytic activity">
    <reaction evidence="1">
        <text>Random hydrolysis of (1-&gt;4)-beta-D-mannosidic linkages in mannans, galactomannans and glucomannans.</text>
        <dbReference type="EC" id="3.2.1.78"/>
    </reaction>
</comment>
<evidence type="ECO:0000256" key="9">
    <source>
        <dbReference type="RuleBase" id="RU361153"/>
    </source>
</evidence>
<dbReference type="EC" id="3.2.1.78" evidence="4"/>
<dbReference type="STRING" id="436010.A0A166A3X9"/>
<dbReference type="Gene3D" id="3.20.20.80">
    <property type="entry name" value="Glycosidases"/>
    <property type="match status" value="1"/>
</dbReference>
<dbReference type="AlphaFoldDB" id="A0A166A3X9"/>
<dbReference type="InterPro" id="IPR001547">
    <property type="entry name" value="Glyco_hydro_5"/>
</dbReference>
<dbReference type="GO" id="GO:0046355">
    <property type="term" value="P:mannan catabolic process"/>
    <property type="evidence" value="ECO:0007669"/>
    <property type="project" value="UniProtKB-ARBA"/>
</dbReference>
<evidence type="ECO:0000256" key="7">
    <source>
        <dbReference type="ARBA" id="ARBA00022801"/>
    </source>
</evidence>
<dbReference type="InterPro" id="IPR045053">
    <property type="entry name" value="MAN-like"/>
</dbReference>
<gene>
    <name evidence="12" type="ORF">FIBSPDRAFT_800460</name>
</gene>
<evidence type="ECO:0000259" key="11">
    <source>
        <dbReference type="Pfam" id="PF00150"/>
    </source>
</evidence>
<keyword evidence="13" id="KW-1185">Reference proteome</keyword>
<accession>A0A166A3X9</accession>
<evidence type="ECO:0000256" key="8">
    <source>
        <dbReference type="ARBA" id="ARBA00023295"/>
    </source>
</evidence>
<feature type="signal peptide" evidence="10">
    <location>
        <begin position="1"/>
        <end position="19"/>
    </location>
</feature>
<organism evidence="12 13">
    <name type="scientific">Athelia psychrophila</name>
    <dbReference type="NCBI Taxonomy" id="1759441"/>
    <lineage>
        <taxon>Eukaryota</taxon>
        <taxon>Fungi</taxon>
        <taxon>Dikarya</taxon>
        <taxon>Basidiomycota</taxon>
        <taxon>Agaricomycotina</taxon>
        <taxon>Agaricomycetes</taxon>
        <taxon>Agaricomycetidae</taxon>
        <taxon>Atheliales</taxon>
        <taxon>Atheliaceae</taxon>
        <taxon>Athelia</taxon>
    </lineage>
</organism>
<dbReference type="OrthoDB" id="428177at2759"/>
<evidence type="ECO:0000256" key="10">
    <source>
        <dbReference type="SAM" id="SignalP"/>
    </source>
</evidence>
<dbReference type="SUPFAM" id="SSF51445">
    <property type="entry name" value="(Trans)glycosidases"/>
    <property type="match status" value="1"/>
</dbReference>
<evidence type="ECO:0000256" key="3">
    <source>
        <dbReference type="ARBA" id="ARBA00005641"/>
    </source>
</evidence>